<evidence type="ECO:0000256" key="11">
    <source>
        <dbReference type="ARBA" id="ARBA00023242"/>
    </source>
</evidence>
<dbReference type="Pfam" id="PF13432">
    <property type="entry name" value="TPR_16"/>
    <property type="match status" value="1"/>
</dbReference>
<feature type="repeat" description="TPR" evidence="12">
    <location>
        <begin position="883"/>
        <end position="916"/>
    </location>
</feature>
<feature type="repeat" description="TPR" evidence="12">
    <location>
        <begin position="665"/>
        <end position="698"/>
    </location>
</feature>
<feature type="repeat" description="TPR" evidence="12">
    <location>
        <begin position="774"/>
        <end position="807"/>
    </location>
</feature>
<evidence type="ECO:0000313" key="17">
    <source>
        <dbReference type="EnsemblPlants" id="cds.evm.model.10.177"/>
    </source>
</evidence>
<dbReference type="InterPro" id="IPR019734">
    <property type="entry name" value="TPR_rpt"/>
</dbReference>
<evidence type="ECO:0000256" key="10">
    <source>
        <dbReference type="ARBA" id="ARBA00022941"/>
    </source>
</evidence>
<feature type="compositionally biased region" description="Low complexity" evidence="13">
    <location>
        <begin position="613"/>
        <end position="624"/>
    </location>
</feature>
<organism evidence="17 18">
    <name type="scientific">Cannabis sativa</name>
    <name type="common">Hemp</name>
    <name type="synonym">Marijuana</name>
    <dbReference type="NCBI Taxonomy" id="3483"/>
    <lineage>
        <taxon>Eukaryota</taxon>
        <taxon>Viridiplantae</taxon>
        <taxon>Streptophyta</taxon>
        <taxon>Embryophyta</taxon>
        <taxon>Tracheophyta</taxon>
        <taxon>Spermatophyta</taxon>
        <taxon>Magnoliopsida</taxon>
        <taxon>eudicotyledons</taxon>
        <taxon>Gunneridae</taxon>
        <taxon>Pentapetalae</taxon>
        <taxon>rosids</taxon>
        <taxon>fabids</taxon>
        <taxon>Rosales</taxon>
        <taxon>Cannabaceae</taxon>
        <taxon>Cannabis</taxon>
    </lineage>
</organism>
<evidence type="ECO:0000256" key="13">
    <source>
        <dbReference type="SAM" id="MobiDB-lite"/>
    </source>
</evidence>
<feature type="region of interest" description="Disordered" evidence="13">
    <location>
        <begin position="593"/>
        <end position="624"/>
    </location>
</feature>
<evidence type="ECO:0000256" key="12">
    <source>
        <dbReference type="PROSITE-ProRule" id="PRU00339"/>
    </source>
</evidence>
<evidence type="ECO:0000256" key="4">
    <source>
        <dbReference type="ARBA" id="ARBA00011970"/>
    </source>
</evidence>
<dbReference type="InterPro" id="IPR002156">
    <property type="entry name" value="RNaseH_domain"/>
</dbReference>
<dbReference type="SUPFAM" id="SSF48452">
    <property type="entry name" value="TPR-like"/>
    <property type="match status" value="3"/>
</dbReference>
<evidence type="ECO:0000256" key="6">
    <source>
        <dbReference type="ARBA" id="ARBA00022676"/>
    </source>
</evidence>
<dbReference type="Pfam" id="PF13966">
    <property type="entry name" value="zf-RVT"/>
    <property type="match status" value="1"/>
</dbReference>
<evidence type="ECO:0000259" key="14">
    <source>
        <dbReference type="Pfam" id="PF13456"/>
    </source>
</evidence>
<feature type="repeat" description="TPR" evidence="12">
    <location>
        <begin position="951"/>
        <end position="984"/>
    </location>
</feature>
<dbReference type="Gene3D" id="3.30.420.10">
    <property type="entry name" value="Ribonuclease H-like superfamily/Ribonuclease H"/>
    <property type="match status" value="1"/>
</dbReference>
<keyword evidence="10" id="KW-0939">Gibberellin signaling pathway</keyword>
<dbReference type="GO" id="GO:0004523">
    <property type="term" value="F:RNA-DNA hybrid ribonuclease activity"/>
    <property type="evidence" value="ECO:0007669"/>
    <property type="project" value="InterPro"/>
</dbReference>
<dbReference type="GO" id="GO:0005634">
    <property type="term" value="C:nucleus"/>
    <property type="evidence" value="ECO:0007669"/>
    <property type="project" value="UniProtKB-SubCell"/>
</dbReference>
<dbReference type="EC" id="2.4.1.255" evidence="4"/>
<dbReference type="Gene3D" id="3.40.50.2000">
    <property type="entry name" value="Glycogen Phosphorylase B"/>
    <property type="match status" value="1"/>
</dbReference>
<evidence type="ECO:0000256" key="5">
    <source>
        <dbReference type="ARBA" id="ARBA00019143"/>
    </source>
</evidence>
<dbReference type="PANTHER" id="PTHR44835">
    <property type="entry name" value="UDP-N-ACETYLGLUCOSAMINE--PEPTIDE N-ACETYLGLUCOSAMINYLTRANSFERASE SPINDLY-RELATED"/>
    <property type="match status" value="1"/>
</dbReference>
<evidence type="ECO:0000313" key="18">
    <source>
        <dbReference type="Proteomes" id="UP000596661"/>
    </source>
</evidence>
<dbReference type="UniPathway" id="UPA00378"/>
<evidence type="ECO:0000259" key="16">
    <source>
        <dbReference type="Pfam" id="PF13966"/>
    </source>
</evidence>
<comment type="similarity">
    <text evidence="3">Belongs to the glycosyltransferase 41 family. O-GlcNAc transferase subfamily.</text>
</comment>
<comment type="subcellular location">
    <subcellularLocation>
        <location evidence="1">Nucleus</location>
    </subcellularLocation>
</comment>
<dbReference type="Pfam" id="PF00515">
    <property type="entry name" value="TPR_1"/>
    <property type="match status" value="3"/>
</dbReference>
<dbReference type="GO" id="GO:0097363">
    <property type="term" value="F:protein O-acetylglucosaminyltransferase activity"/>
    <property type="evidence" value="ECO:0007669"/>
    <property type="project" value="UniProtKB-EC"/>
</dbReference>
<feature type="repeat" description="TPR" evidence="12">
    <location>
        <begin position="808"/>
        <end position="841"/>
    </location>
</feature>
<dbReference type="Pfam" id="PF13181">
    <property type="entry name" value="TPR_8"/>
    <property type="match status" value="1"/>
</dbReference>
<feature type="repeat" description="TPR" evidence="12">
    <location>
        <begin position="699"/>
        <end position="732"/>
    </location>
</feature>
<dbReference type="Gramene" id="evm.model.10.177">
    <property type="protein sequence ID" value="cds.evm.model.10.177"/>
    <property type="gene ID" value="evm.TU.10.177"/>
</dbReference>
<dbReference type="InterPro" id="IPR011990">
    <property type="entry name" value="TPR-like_helical_dom_sf"/>
</dbReference>
<dbReference type="InterPro" id="IPR051939">
    <property type="entry name" value="Glycosyltr_41/O-GlcNAc_trsf"/>
</dbReference>
<feature type="domain" description="Reverse transcriptase zinc-binding" evidence="16">
    <location>
        <begin position="300"/>
        <end position="358"/>
    </location>
</feature>
<dbReference type="EMBL" id="UZAU01000789">
    <property type="status" value="NOT_ANNOTATED_CDS"/>
    <property type="molecule type" value="Genomic_DNA"/>
</dbReference>
<dbReference type="Gene3D" id="3.40.50.11380">
    <property type="match status" value="1"/>
</dbReference>
<evidence type="ECO:0000256" key="7">
    <source>
        <dbReference type="ARBA" id="ARBA00022679"/>
    </source>
</evidence>
<protein>
    <recommendedName>
        <fullName evidence="5">Probable UDP-N-acetylglucosamine--peptide N-acetylglucosaminyltransferase SPINDLY</fullName>
        <ecNumber evidence="4">2.4.1.255</ecNumber>
    </recommendedName>
</protein>
<dbReference type="InterPro" id="IPR044730">
    <property type="entry name" value="RNase_H-like_dom_plant"/>
</dbReference>
<evidence type="ECO:0000256" key="1">
    <source>
        <dbReference type="ARBA" id="ARBA00004123"/>
    </source>
</evidence>
<dbReference type="PROSITE" id="PS50293">
    <property type="entry name" value="TPR_REGION"/>
    <property type="match status" value="4"/>
</dbReference>
<evidence type="ECO:0000256" key="2">
    <source>
        <dbReference type="ARBA" id="ARBA00004922"/>
    </source>
</evidence>
<reference evidence="17" key="1">
    <citation type="submission" date="2021-03" db="UniProtKB">
        <authorList>
            <consortium name="EnsemblPlants"/>
        </authorList>
    </citation>
    <scope>IDENTIFICATION</scope>
</reference>
<evidence type="ECO:0000256" key="8">
    <source>
        <dbReference type="ARBA" id="ARBA00022737"/>
    </source>
</evidence>
<keyword evidence="6" id="KW-0328">Glycosyltransferase</keyword>
<dbReference type="InterPro" id="IPR026960">
    <property type="entry name" value="RVT-Znf"/>
</dbReference>
<evidence type="ECO:0000259" key="15">
    <source>
        <dbReference type="Pfam" id="PF13844"/>
    </source>
</evidence>
<keyword evidence="8" id="KW-0677">Repeat</keyword>
<accession>A0A803QKU6</accession>
<feature type="domain" description="O-GlcNAc transferase C-terminal" evidence="15">
    <location>
        <begin position="1064"/>
        <end position="1221"/>
    </location>
</feature>
<dbReference type="EnsemblPlants" id="evm.model.10.177">
    <property type="protein sequence ID" value="cds.evm.model.10.177"/>
    <property type="gene ID" value="evm.TU.10.177"/>
</dbReference>
<comment type="pathway">
    <text evidence="2">Protein modification; protein glycosylation.</text>
</comment>
<dbReference type="Gene3D" id="1.25.40.10">
    <property type="entry name" value="Tetratricopeptide repeat domain"/>
    <property type="match status" value="5"/>
</dbReference>
<keyword evidence="18" id="KW-1185">Reference proteome</keyword>
<dbReference type="InterPro" id="IPR006597">
    <property type="entry name" value="Sel1-like"/>
</dbReference>
<feature type="repeat" description="TPR" evidence="12">
    <location>
        <begin position="740"/>
        <end position="773"/>
    </location>
</feature>
<feature type="domain" description="RNase H type-1" evidence="14">
    <location>
        <begin position="445"/>
        <end position="554"/>
    </location>
</feature>
<dbReference type="GO" id="GO:0003676">
    <property type="term" value="F:nucleic acid binding"/>
    <property type="evidence" value="ECO:0007669"/>
    <property type="project" value="InterPro"/>
</dbReference>
<evidence type="ECO:0000256" key="9">
    <source>
        <dbReference type="ARBA" id="ARBA00022803"/>
    </source>
</evidence>
<keyword evidence="11" id="KW-0539">Nucleus</keyword>
<feature type="repeat" description="TPR" evidence="12">
    <location>
        <begin position="985"/>
        <end position="1018"/>
    </location>
</feature>
<keyword evidence="7" id="KW-0808">Transferase</keyword>
<dbReference type="PROSITE" id="PS50005">
    <property type="entry name" value="TPR"/>
    <property type="match status" value="9"/>
</dbReference>
<dbReference type="Pfam" id="PF13456">
    <property type="entry name" value="RVT_3"/>
    <property type="match status" value="1"/>
</dbReference>
<feature type="domain" description="O-GlcNAc transferase C-terminal" evidence="15">
    <location>
        <begin position="1238"/>
        <end position="1417"/>
    </location>
</feature>
<feature type="repeat" description="TPR" evidence="12">
    <location>
        <begin position="917"/>
        <end position="950"/>
    </location>
</feature>
<name>A0A803QKU6_CANSA</name>
<dbReference type="PANTHER" id="PTHR44835:SF1">
    <property type="entry name" value="PROTEIN O-GLCNAC TRANSFERASE"/>
    <property type="match status" value="1"/>
</dbReference>
<keyword evidence="9 12" id="KW-0802">TPR repeat</keyword>
<sequence length="1498" mass="167073">MLFADDSYIYCQASEEGARNVINLLECFQEASGQQVNRQKSSLFFSPNIAYDEKVRICAMMGINEAGDNSLYLGLPNTLGRNKTALLGFFKDRMRKKIQSWEGRFLSKAGKELLIKTVAQSLPSYAMNVFLLPVETCEEMEQLMCKFWWQSSTKNNKGIHWKSWDRLTVHKSKGGMGFRNLRDFNLSLLCKQGWRLLCYTKSLVNRIFRARYYRNGNFLSAGLSGNPSFVWRSIYEAQEVVREGVRCRVGNGSVVSILRDPWLPDSENPKAASTHPTLLNQNVSVLMVPGELAWDVDLLRVPPKAKDLLWRATSDCLPTKTRLQSRHVQIENHYPRCVSQLETPFHCLVACPFASHCWDCSGIRTNIQGVISFAGWLEAVFNHADSATREIIAVTCWEIWKTRNDLVWSEKSSTAVSVSVLAQSTLSNWSQAQDRNLVPTPAYLTGADGLVKDANGSLVEALTCCWAGTVQPEMAEAMGVREALSWVKKKAWHGAVVESDCLSVIQAIRSNLPLLSYFGSVISDCKLLLEQLGDVSINFIRRSANSVVHSFARASYFVANRTLTSNDVSTELLHKKRGLCCIQMVRIEADVGNGRERSPLGENGFLKGPQPSPSTSGSNTSLSTVQSRFEGKDALSYANILRSRNKFADALALYENVLEEDAGNVEAHIGKGICLQMQNMGRLAFDSFTEAIKLDPQNACALTHCGILFKDEGRLVDAAESYQKALTADPSYKPAAECLAIVLTDLGTSLKLAGNTQEGIQKYFEALKIDPHYAPAYYNLGVVYSEMMQFDVALTYYEKAASVRPMYAEAYCNMGVIYKNRGELETAIACYDRCLAVSPNFEIAKNNMAIALTDLGTKVKLEGDIDQGINYYKKALTFNWHYADAMYNLGVAYGEMLKFDMAVVFYELAFHFNPHCVEACNNLGVIYKDRDNLDKAVECYQMALSIKPNFSQSLNNLGVVYTVQGKMDAAASMIEKAIVANPSYAEAYNNLGVLYRDAGNISMAVEAYERCLSIDPDSRNAGQNRLLALNYINEGTDDKLYDAHREWGRRFMRLYQQYTSWDNPKDPERPLVIGYISPDYFTHSVSYFIEAPLAHHNYANYKVVVYSAVVKGDAKTIRFREKVLKKGGIWKDIYGVDEKKVASMVREDKIDILVELTGHTANNKLGTMACRPAPLQVTWIGYPNTTGLPTIDYRITDSQADPPETKQKHVEELVRLPDCFLCYMPSPEAGSVSPAPALSNGFITFGSFNNLAKITPKVLQVWARILCAVPNSRLVVKCKPFCCDSVRQRFISTLEQLGLESLRIDLLPLILLNHDHMQAYSLMDISLDTFPYAGTTTTCESLYMGVPCVTMAGSVHAHNVGVSLLSKVGLEHLIAKNEDEYVQLALQLASDVTALSNLRMSLRDLMSKSPVCDGPNFARGLESTYRDMWRRYCKGDVPSSRQIKMLQQEVFSEETVTKFSNESSTGSIKSNGFNMAPASGPNIFSCEENGTVSKLTGT</sequence>
<dbReference type="Pfam" id="PF13844">
    <property type="entry name" value="Glyco_transf_41"/>
    <property type="match status" value="2"/>
</dbReference>
<dbReference type="GO" id="GO:0009740">
    <property type="term" value="P:gibberellic acid mediated signaling pathway"/>
    <property type="evidence" value="ECO:0007669"/>
    <property type="project" value="UniProtKB-KW"/>
</dbReference>
<dbReference type="InterPro" id="IPR029489">
    <property type="entry name" value="OGT/SEC/SPY_C"/>
</dbReference>
<dbReference type="SMART" id="SM00028">
    <property type="entry name" value="TPR"/>
    <property type="match status" value="11"/>
</dbReference>
<proteinExistence type="inferred from homology"/>
<dbReference type="InterPro" id="IPR036397">
    <property type="entry name" value="RNaseH_sf"/>
</dbReference>
<dbReference type="CDD" id="cd06222">
    <property type="entry name" value="RNase_H_like"/>
    <property type="match status" value="1"/>
</dbReference>
<dbReference type="SMART" id="SM00671">
    <property type="entry name" value="SEL1"/>
    <property type="match status" value="4"/>
</dbReference>
<dbReference type="Proteomes" id="UP000596661">
    <property type="component" value="Unassembled WGS sequence"/>
</dbReference>
<evidence type="ECO:0000256" key="3">
    <source>
        <dbReference type="ARBA" id="ARBA00005386"/>
    </source>
</evidence>